<evidence type="ECO:0000256" key="1">
    <source>
        <dbReference type="ARBA" id="ARBA00004141"/>
    </source>
</evidence>
<comment type="similarity">
    <text evidence="5">Belongs to the TatC family.</text>
</comment>
<proteinExistence type="inferred from homology"/>
<evidence type="ECO:0000256" key="4">
    <source>
        <dbReference type="ARBA" id="ARBA00023136"/>
    </source>
</evidence>
<dbReference type="GO" id="GO:0043953">
    <property type="term" value="P:protein transport by the Tat complex"/>
    <property type="evidence" value="ECO:0007669"/>
    <property type="project" value="UniProtKB-UniRule"/>
</dbReference>
<feature type="transmembrane region" description="Helical" evidence="5">
    <location>
        <begin position="192"/>
        <end position="209"/>
    </location>
</feature>
<evidence type="ECO:0000256" key="2">
    <source>
        <dbReference type="ARBA" id="ARBA00022692"/>
    </source>
</evidence>
<keyword evidence="5" id="KW-0653">Protein transport</keyword>
<dbReference type="Pfam" id="PF00902">
    <property type="entry name" value="TatC"/>
    <property type="match status" value="1"/>
</dbReference>
<dbReference type="InterPro" id="IPR002033">
    <property type="entry name" value="TatC"/>
</dbReference>
<feature type="transmembrane region" description="Helical" evidence="5">
    <location>
        <begin position="20"/>
        <end position="45"/>
    </location>
</feature>
<reference evidence="7" key="1">
    <citation type="submission" date="2016-10" db="EMBL/GenBank/DDBJ databases">
        <authorList>
            <person name="Varghese N."/>
        </authorList>
    </citation>
    <scope>NUCLEOTIDE SEQUENCE [LARGE SCALE GENOMIC DNA]</scope>
    <source>
        <strain evidence="7">DSM 17980</strain>
    </source>
</reference>
<dbReference type="GO" id="GO:0033281">
    <property type="term" value="C:TAT protein transport complex"/>
    <property type="evidence" value="ECO:0007669"/>
    <property type="project" value="UniProtKB-UniRule"/>
</dbReference>
<dbReference type="GO" id="GO:0065002">
    <property type="term" value="P:intracellular protein transmembrane transport"/>
    <property type="evidence" value="ECO:0007669"/>
    <property type="project" value="TreeGrafter"/>
</dbReference>
<dbReference type="Proteomes" id="UP000183508">
    <property type="component" value="Unassembled WGS sequence"/>
</dbReference>
<protein>
    <recommendedName>
        <fullName evidence="5">Sec-independent protein translocase protein TatC</fullName>
    </recommendedName>
</protein>
<dbReference type="GO" id="GO:0009977">
    <property type="term" value="F:proton motive force dependent protein transmembrane transporter activity"/>
    <property type="evidence" value="ECO:0007669"/>
    <property type="project" value="TreeGrafter"/>
</dbReference>
<feature type="transmembrane region" description="Helical" evidence="5">
    <location>
        <begin position="151"/>
        <end position="180"/>
    </location>
</feature>
<keyword evidence="3 5" id="KW-1133">Transmembrane helix</keyword>
<evidence type="ECO:0000256" key="3">
    <source>
        <dbReference type="ARBA" id="ARBA00022989"/>
    </source>
</evidence>
<name>A0A1I7KKA2_9BACL</name>
<sequence length="247" mass="27846">MKPEPRMTFTEHLEDLRRRILYCLAVFVVLFGVCLGLVSRIYGYLVSPLAREGYHLMVTSPGEVITVYLSIAGIVAVGLTLPFALYQVWKFVAPGLTPVERRYTLRLLPVTLVMFILGVLFAWFVLFPTILHFLLRIAAEHFNVMLRAGSYFGFLTNICLPFGFIFELPIVVVFLTRIGVISPQLLRRVRRYAYFVIVVLGVLISPPELISHLSVVVPMILLYEVSIALSVIAKRRRDKAASAASLS</sequence>
<dbReference type="PANTHER" id="PTHR30371">
    <property type="entry name" value="SEC-INDEPENDENT PROTEIN TRANSLOCASE PROTEIN TATC"/>
    <property type="match status" value="1"/>
</dbReference>
<evidence type="ECO:0000256" key="5">
    <source>
        <dbReference type="HAMAP-Rule" id="MF_00902"/>
    </source>
</evidence>
<keyword evidence="2 5" id="KW-0812">Transmembrane</keyword>
<comment type="function">
    <text evidence="5">Part of the twin-arginine translocation (Tat) system that transports large folded proteins containing a characteristic twin-arginine motif in their signal peptide across membranes.</text>
</comment>
<keyword evidence="7" id="KW-1185">Reference proteome</keyword>
<feature type="transmembrane region" description="Helical" evidence="5">
    <location>
        <begin position="65"/>
        <end position="86"/>
    </location>
</feature>
<dbReference type="RefSeq" id="WP_083430503.1">
    <property type="nucleotide sequence ID" value="NZ_FPBV01000016.1"/>
</dbReference>
<dbReference type="HAMAP" id="MF_00902">
    <property type="entry name" value="TatC"/>
    <property type="match status" value="1"/>
</dbReference>
<comment type="subcellular location">
    <subcellularLocation>
        <location evidence="5">Cell membrane</location>
        <topology evidence="5">Multi-pass membrane protein</topology>
    </subcellularLocation>
    <subcellularLocation>
        <location evidence="1">Membrane</location>
        <topology evidence="1">Multi-pass membrane protein</topology>
    </subcellularLocation>
</comment>
<keyword evidence="5" id="KW-0813">Transport</keyword>
<dbReference type="PRINTS" id="PR01840">
    <property type="entry name" value="TATCFAMILY"/>
</dbReference>
<feature type="transmembrane region" description="Helical" evidence="5">
    <location>
        <begin position="107"/>
        <end position="131"/>
    </location>
</feature>
<dbReference type="eggNOG" id="COG0805">
    <property type="taxonomic scope" value="Bacteria"/>
</dbReference>
<dbReference type="PANTHER" id="PTHR30371:SF4">
    <property type="entry name" value="SEC-INDEPENDENT PROTEIN TRANSLOCASE PROTEIN TATCD"/>
    <property type="match status" value="1"/>
</dbReference>
<keyword evidence="5" id="KW-1003">Cell membrane</keyword>
<evidence type="ECO:0000313" key="7">
    <source>
        <dbReference type="Proteomes" id="UP000183508"/>
    </source>
</evidence>
<dbReference type="AlphaFoldDB" id="A0A1I7KKA2"/>
<feature type="transmembrane region" description="Helical" evidence="5">
    <location>
        <begin position="215"/>
        <end position="233"/>
    </location>
</feature>
<keyword evidence="4 5" id="KW-0472">Membrane</keyword>
<keyword evidence="5" id="KW-0811">Translocation</keyword>
<dbReference type="STRING" id="392015.SAMN05421543_11690"/>
<evidence type="ECO:0000313" key="6">
    <source>
        <dbReference type="EMBL" id="SFU97869.1"/>
    </source>
</evidence>
<dbReference type="OrthoDB" id="9777044at2"/>
<gene>
    <name evidence="5" type="primary">tatC</name>
    <name evidence="6" type="ORF">SAMN05421543_11690</name>
</gene>
<dbReference type="EMBL" id="FPBV01000016">
    <property type="protein sequence ID" value="SFU97869.1"/>
    <property type="molecule type" value="Genomic_DNA"/>
</dbReference>
<dbReference type="InterPro" id="IPR019820">
    <property type="entry name" value="Sec-indep_translocase_CS"/>
</dbReference>
<accession>A0A1I7KKA2</accession>
<comment type="subunit">
    <text evidence="5">Forms a complex with TatA.</text>
</comment>
<organism evidence="6 7">
    <name type="scientific">Alicyclobacillus macrosporangiidus</name>
    <dbReference type="NCBI Taxonomy" id="392015"/>
    <lineage>
        <taxon>Bacteria</taxon>
        <taxon>Bacillati</taxon>
        <taxon>Bacillota</taxon>
        <taxon>Bacilli</taxon>
        <taxon>Bacillales</taxon>
        <taxon>Alicyclobacillaceae</taxon>
        <taxon>Alicyclobacillus</taxon>
    </lineage>
</organism>
<dbReference type="PROSITE" id="PS01218">
    <property type="entry name" value="TATC"/>
    <property type="match status" value="1"/>
</dbReference>
<dbReference type="NCBIfam" id="TIGR00945">
    <property type="entry name" value="tatC"/>
    <property type="match status" value="1"/>
</dbReference>